<feature type="domain" description="Transposable element P transposase-like RNase H C-terminal" evidence="1">
    <location>
        <begin position="22"/>
        <end position="56"/>
    </location>
</feature>
<reference evidence="2 3" key="1">
    <citation type="submission" date="2024-06" db="EMBL/GenBank/DDBJ databases">
        <authorList>
            <person name="Pan Q."/>
            <person name="Wen M."/>
            <person name="Jouanno E."/>
            <person name="Zahm M."/>
            <person name="Klopp C."/>
            <person name="Cabau C."/>
            <person name="Louis A."/>
            <person name="Berthelot C."/>
            <person name="Parey E."/>
            <person name="Roest Crollius H."/>
            <person name="Montfort J."/>
            <person name="Robinson-Rechavi M."/>
            <person name="Bouchez O."/>
            <person name="Lampietro C."/>
            <person name="Lopez Roques C."/>
            <person name="Donnadieu C."/>
            <person name="Postlethwait J."/>
            <person name="Bobe J."/>
            <person name="Verreycken H."/>
            <person name="Guiguen Y."/>
        </authorList>
    </citation>
    <scope>NUCLEOTIDE SEQUENCE [LARGE SCALE GENOMIC DNA]</scope>
    <source>
        <strain evidence="2">Up_M1</strain>
        <tissue evidence="2">Testis</tissue>
    </source>
</reference>
<sequence length="139" mass="15364">MVNIDSLVALIPSLLQKYILLYCFSQDHHELLFYAERRAGGWNNIPTVGQFRAAFRHLISRCGVKTGETGNVIGQDSTDFVGVVSSREKSQPTLSEPELAAPFDESSIVDLHDFPGDSTSLTHLMCVLVLERIPTISTD</sequence>
<dbReference type="InterPro" id="IPR048367">
    <property type="entry name" value="TNP-like_RNaseH_C"/>
</dbReference>
<accession>A0ABD0XRP0</accession>
<evidence type="ECO:0000259" key="1">
    <source>
        <dbReference type="Pfam" id="PF21789"/>
    </source>
</evidence>
<evidence type="ECO:0000313" key="2">
    <source>
        <dbReference type="EMBL" id="KAL1006460.1"/>
    </source>
</evidence>
<name>A0ABD0XRP0_UMBPY</name>
<dbReference type="Proteomes" id="UP001557470">
    <property type="component" value="Unassembled WGS sequence"/>
</dbReference>
<comment type="caution">
    <text evidence="2">The sequence shown here is derived from an EMBL/GenBank/DDBJ whole genome shotgun (WGS) entry which is preliminary data.</text>
</comment>
<proteinExistence type="predicted"/>
<protein>
    <recommendedName>
        <fullName evidence="1">Transposable element P transposase-like RNase H C-terminal domain-containing protein</fullName>
    </recommendedName>
</protein>
<evidence type="ECO:0000313" key="3">
    <source>
        <dbReference type="Proteomes" id="UP001557470"/>
    </source>
</evidence>
<dbReference type="PANTHER" id="PTHR47577:SF2">
    <property type="entry name" value="THAP DOMAIN CONTAINING 9"/>
    <property type="match status" value="1"/>
</dbReference>
<dbReference type="EMBL" id="JAGEUA010000002">
    <property type="protein sequence ID" value="KAL1006460.1"/>
    <property type="molecule type" value="Genomic_DNA"/>
</dbReference>
<keyword evidence="3" id="KW-1185">Reference proteome</keyword>
<dbReference type="PANTHER" id="PTHR47577">
    <property type="entry name" value="THAP DOMAIN-CONTAINING PROTEIN 6"/>
    <property type="match status" value="1"/>
</dbReference>
<dbReference type="Pfam" id="PF21789">
    <property type="entry name" value="TNP-like_RNaseH_C"/>
    <property type="match status" value="1"/>
</dbReference>
<gene>
    <name evidence="2" type="ORF">UPYG_G00072680</name>
</gene>
<organism evidence="2 3">
    <name type="scientific">Umbra pygmaea</name>
    <name type="common">Eastern mudminnow</name>
    <dbReference type="NCBI Taxonomy" id="75934"/>
    <lineage>
        <taxon>Eukaryota</taxon>
        <taxon>Metazoa</taxon>
        <taxon>Chordata</taxon>
        <taxon>Craniata</taxon>
        <taxon>Vertebrata</taxon>
        <taxon>Euteleostomi</taxon>
        <taxon>Actinopterygii</taxon>
        <taxon>Neopterygii</taxon>
        <taxon>Teleostei</taxon>
        <taxon>Protacanthopterygii</taxon>
        <taxon>Esociformes</taxon>
        <taxon>Umbridae</taxon>
        <taxon>Umbra</taxon>
    </lineage>
</organism>
<dbReference type="AlphaFoldDB" id="A0ABD0XRP0"/>